<sequence length="317" mass="35223">MPLSRREILRAGGVSTLAGLAGCLNFGGCAETAIFEMVQTSDSEVTQRLSTPAIRIGPLGRRLVQSAIDADMTTYTACEQLLQNGVYVLNEDYYQVTTTVRETKQGTRYDVEYNFTSSETTETPSAAEVITFDDLPTVDQQALLHGFLNYTLGKRGATKDTQLGQISGSSSICYHTDAAREASVLVPTAQYTYIKHGESIIQLAVNESFQATSKTFQLEARKIASSPAMFTQYAYQELLGETVNLDQKSLTQEQQNILSKSIVEGDNWESQGYETCSEDASPAFENLMQMIFATGEYQDQPVLWENEQYLANRYWQV</sequence>
<gene>
    <name evidence="1" type="ORF">Hfx1149_05650</name>
</gene>
<protein>
    <submittedName>
        <fullName evidence="1">Uncharacterized protein</fullName>
    </submittedName>
</protein>
<dbReference type="EMBL" id="VZUS01000001">
    <property type="protein sequence ID" value="KAB1187540.1"/>
    <property type="molecule type" value="Genomic_DNA"/>
</dbReference>
<name>A0A643JTF1_9EURY</name>
<dbReference type="InterPro" id="IPR006311">
    <property type="entry name" value="TAT_signal"/>
</dbReference>
<dbReference type="PROSITE" id="PS51318">
    <property type="entry name" value="TAT"/>
    <property type="match status" value="1"/>
</dbReference>
<reference evidence="1" key="1">
    <citation type="submission" date="2019-09" db="EMBL/GenBank/DDBJ databases">
        <title>Genomic analysis of Haloferax sp. CBA1149.</title>
        <authorList>
            <person name="Roh S.W."/>
        </authorList>
    </citation>
    <scope>NUCLEOTIDE SEQUENCE</scope>
    <source>
        <strain evidence="1">CBA1149</strain>
    </source>
</reference>
<evidence type="ECO:0000313" key="1">
    <source>
        <dbReference type="EMBL" id="KAB1187540.1"/>
    </source>
</evidence>
<dbReference type="AlphaFoldDB" id="A0A643JTF1"/>
<accession>A0A643JTF1</accession>
<comment type="caution">
    <text evidence="1">The sequence shown here is derived from an EMBL/GenBank/DDBJ whole genome shotgun (WGS) entry which is preliminary data.</text>
</comment>
<proteinExistence type="predicted"/>
<dbReference type="PROSITE" id="PS51257">
    <property type="entry name" value="PROKAR_LIPOPROTEIN"/>
    <property type="match status" value="1"/>
</dbReference>
<organism evidence="1">
    <name type="scientific">Haloferax sp. CBA1149</name>
    <dbReference type="NCBI Taxonomy" id="2650753"/>
    <lineage>
        <taxon>Archaea</taxon>
        <taxon>Methanobacteriati</taxon>
        <taxon>Methanobacteriota</taxon>
        <taxon>Stenosarchaea group</taxon>
        <taxon>Halobacteria</taxon>
        <taxon>Halobacteriales</taxon>
        <taxon>Haloferacaceae</taxon>
        <taxon>Haloferax</taxon>
    </lineage>
</organism>
<dbReference type="RefSeq" id="WP_151136309.1">
    <property type="nucleotide sequence ID" value="NZ_VZUS01000001.1"/>
</dbReference>